<keyword evidence="3" id="KW-1185">Reference proteome</keyword>
<name>A0ABV7LB11_9HYPH</name>
<sequence>MRHTVTASEAAQRGRTTPPPDRRRTGLRNGASLRALAAACALGAAIAATQPVIAADDVFSDPAAFQDRLTDIVVNGDGDSTLTYDGPVGELRIVADTATPGQNASLTINLAPSEIYIDQAEFIIGPNTVVNVAPGGGVGDILVGDSKSWGVLTVDGGVLNVSEPARPQTSRPTPWPLAIWGGAREP</sequence>
<comment type="caution">
    <text evidence="2">The sequence shown here is derived from an EMBL/GenBank/DDBJ whole genome shotgun (WGS) entry which is preliminary data.</text>
</comment>
<dbReference type="Proteomes" id="UP001595536">
    <property type="component" value="Unassembled WGS sequence"/>
</dbReference>
<evidence type="ECO:0000256" key="1">
    <source>
        <dbReference type="SAM" id="MobiDB-lite"/>
    </source>
</evidence>
<gene>
    <name evidence="2" type="ORF">ACFOEX_00230</name>
</gene>
<proteinExistence type="predicted"/>
<evidence type="ECO:0000313" key="2">
    <source>
        <dbReference type="EMBL" id="MFC3264785.1"/>
    </source>
</evidence>
<dbReference type="RefSeq" id="WP_376828767.1">
    <property type="nucleotide sequence ID" value="NZ_JBHLWR010000004.1"/>
</dbReference>
<protein>
    <submittedName>
        <fullName evidence="2">Uncharacterized protein</fullName>
    </submittedName>
</protein>
<feature type="region of interest" description="Disordered" evidence="1">
    <location>
        <begin position="1"/>
        <end position="26"/>
    </location>
</feature>
<reference evidence="3" key="1">
    <citation type="journal article" date="2019" name="Int. J. Syst. Evol. Microbiol.">
        <title>The Global Catalogue of Microorganisms (GCM) 10K type strain sequencing project: providing services to taxonomists for standard genome sequencing and annotation.</title>
        <authorList>
            <consortium name="The Broad Institute Genomics Platform"/>
            <consortium name="The Broad Institute Genome Sequencing Center for Infectious Disease"/>
            <person name="Wu L."/>
            <person name="Ma J."/>
        </authorList>
    </citation>
    <scope>NUCLEOTIDE SEQUENCE [LARGE SCALE GENOMIC DNA]</scope>
    <source>
        <strain evidence="3">CCM 7941</strain>
    </source>
</reference>
<organism evidence="2 3">
    <name type="scientific">Camelimonas abortus</name>
    <dbReference type="NCBI Taxonomy" id="1017184"/>
    <lineage>
        <taxon>Bacteria</taxon>
        <taxon>Pseudomonadati</taxon>
        <taxon>Pseudomonadota</taxon>
        <taxon>Alphaproteobacteria</taxon>
        <taxon>Hyphomicrobiales</taxon>
        <taxon>Chelatococcaceae</taxon>
        <taxon>Camelimonas</taxon>
    </lineage>
</organism>
<accession>A0ABV7LB11</accession>
<evidence type="ECO:0000313" key="3">
    <source>
        <dbReference type="Proteomes" id="UP001595536"/>
    </source>
</evidence>
<dbReference type="EMBL" id="JBHRUV010000002">
    <property type="protein sequence ID" value="MFC3264785.1"/>
    <property type="molecule type" value="Genomic_DNA"/>
</dbReference>